<dbReference type="InterPro" id="IPR024079">
    <property type="entry name" value="MetalloPept_cat_dom_sf"/>
</dbReference>
<evidence type="ECO:0000256" key="1">
    <source>
        <dbReference type="SAM" id="MobiDB-lite"/>
    </source>
</evidence>
<dbReference type="VEuPathDB" id="FungiDB:PV08_11130"/>
<accession>A0A0D2BFN2</accession>
<dbReference type="HOGENOM" id="CLU_480582_0_0_1"/>
<dbReference type="RefSeq" id="XP_016230385.1">
    <property type="nucleotide sequence ID" value="XM_016385441.1"/>
</dbReference>
<dbReference type="OrthoDB" id="4160163at2759"/>
<feature type="signal peptide" evidence="2">
    <location>
        <begin position="1"/>
        <end position="17"/>
    </location>
</feature>
<sequence length="524" mass="57939">MNILIQLLLAFALKTLAQDDDLPPELVATAYPDLNDTNLRGTWLWGFNGCDNVQTANIKEAYNDFKTLSNTEGVLSNIDWNSAAALEYLGPPGFNKKQRKQIQAVFANAATVYPGSFANPFRLWIRVRCDDPFKKCTDDCNPPQDPPPQDPLSSLNAYSKNQDPDDPDSPMVNFCNPFFQKRSLTNAYAFGSAQTGAAKFDIDNYINRAETMFHELLHIDNVADSVGGVPNPSVDDLTITYTFRNQNGKLFTFDRTAYGSARCKLLARFKPGVGDFSTGYYVQRNAENLVYYALAKYVQKKLGAYPHIPVIREYAITLPPYKKPKPVIEYISIDNKTVLLDEPDLEPVPGCSDRLDEDSPDTLTLGTPYDDSEYPSDYRIQMAQWVGALSDTPAPGEPFPPRCQSDVLTDATHSTSLAEASDKVHQFCSNKAWWGVNIVPAVTFGDGSGHKALGVSDNFTVNGSADKLYLDVSWKPGCMGSSLFTVGATDSDKESHCTTRFLTVLNGVSLKTRKSSPQEERPLS</sequence>
<keyword evidence="2" id="KW-0732">Signal</keyword>
<dbReference type="GeneID" id="27338213"/>
<reference evidence="3 4" key="1">
    <citation type="submission" date="2015-01" db="EMBL/GenBank/DDBJ databases">
        <title>The Genome Sequence of Exophiala spinifera CBS89968.</title>
        <authorList>
            <consortium name="The Broad Institute Genomics Platform"/>
            <person name="Cuomo C."/>
            <person name="de Hoog S."/>
            <person name="Gorbushina A."/>
            <person name="Stielow B."/>
            <person name="Teixiera M."/>
            <person name="Abouelleil A."/>
            <person name="Chapman S.B."/>
            <person name="Priest M."/>
            <person name="Young S.K."/>
            <person name="Wortman J."/>
            <person name="Nusbaum C."/>
            <person name="Birren B."/>
        </authorList>
    </citation>
    <scope>NUCLEOTIDE SEQUENCE [LARGE SCALE GENOMIC DNA]</scope>
    <source>
        <strain evidence="3 4">CBS 89968</strain>
    </source>
</reference>
<evidence type="ECO:0000313" key="3">
    <source>
        <dbReference type="EMBL" id="KIW10169.1"/>
    </source>
</evidence>
<feature type="chain" id="PRO_5002254446" description="Lysine-specific metallo-endopeptidase domain-containing protein" evidence="2">
    <location>
        <begin position="18"/>
        <end position="524"/>
    </location>
</feature>
<keyword evidence="4" id="KW-1185">Reference proteome</keyword>
<feature type="region of interest" description="Disordered" evidence="1">
    <location>
        <begin position="138"/>
        <end position="170"/>
    </location>
</feature>
<evidence type="ECO:0008006" key="5">
    <source>
        <dbReference type="Google" id="ProtNLM"/>
    </source>
</evidence>
<dbReference type="STRING" id="91928.A0A0D2BFN2"/>
<protein>
    <recommendedName>
        <fullName evidence="5">Lysine-specific metallo-endopeptidase domain-containing protein</fullName>
    </recommendedName>
</protein>
<dbReference type="AlphaFoldDB" id="A0A0D2BFN2"/>
<evidence type="ECO:0000256" key="2">
    <source>
        <dbReference type="SAM" id="SignalP"/>
    </source>
</evidence>
<dbReference type="Gene3D" id="3.40.390.10">
    <property type="entry name" value="Collagenase (Catalytic Domain)"/>
    <property type="match status" value="1"/>
</dbReference>
<gene>
    <name evidence="3" type="ORF">PV08_11130</name>
</gene>
<dbReference type="EMBL" id="KN847500">
    <property type="protein sequence ID" value="KIW10169.1"/>
    <property type="molecule type" value="Genomic_DNA"/>
</dbReference>
<organism evidence="3 4">
    <name type="scientific">Exophiala spinifera</name>
    <dbReference type="NCBI Taxonomy" id="91928"/>
    <lineage>
        <taxon>Eukaryota</taxon>
        <taxon>Fungi</taxon>
        <taxon>Dikarya</taxon>
        <taxon>Ascomycota</taxon>
        <taxon>Pezizomycotina</taxon>
        <taxon>Eurotiomycetes</taxon>
        <taxon>Chaetothyriomycetidae</taxon>
        <taxon>Chaetothyriales</taxon>
        <taxon>Herpotrichiellaceae</taxon>
        <taxon>Exophiala</taxon>
    </lineage>
</organism>
<proteinExistence type="predicted"/>
<dbReference type="GO" id="GO:0008237">
    <property type="term" value="F:metallopeptidase activity"/>
    <property type="evidence" value="ECO:0007669"/>
    <property type="project" value="InterPro"/>
</dbReference>
<dbReference type="Proteomes" id="UP000053328">
    <property type="component" value="Unassembled WGS sequence"/>
</dbReference>
<evidence type="ECO:0000313" key="4">
    <source>
        <dbReference type="Proteomes" id="UP000053328"/>
    </source>
</evidence>
<name>A0A0D2BFN2_9EURO</name>